<gene>
    <name evidence="10" type="primary">yojI</name>
    <name evidence="10" type="ORF">SHM7688_00697</name>
</gene>
<dbReference type="PANTHER" id="PTHR24220:SF86">
    <property type="entry name" value="ABC TRANSPORTER ABCH.1"/>
    <property type="match status" value="1"/>
</dbReference>
<evidence type="ECO:0000256" key="3">
    <source>
        <dbReference type="ARBA" id="ARBA00022741"/>
    </source>
</evidence>
<name>A0A0P1ELE3_9RHOB</name>
<reference evidence="10 11" key="1">
    <citation type="submission" date="2015-09" db="EMBL/GenBank/DDBJ databases">
        <authorList>
            <consortium name="Swine Surveillance"/>
        </authorList>
    </citation>
    <scope>NUCLEOTIDE SEQUENCE [LARGE SCALE GENOMIC DNA]</scope>
    <source>
        <strain evidence="10 11">CECT 7688</strain>
    </source>
</reference>
<dbReference type="GO" id="GO:0005886">
    <property type="term" value="C:plasma membrane"/>
    <property type="evidence" value="ECO:0007669"/>
    <property type="project" value="UniProtKB-SubCell"/>
</dbReference>
<evidence type="ECO:0000256" key="7">
    <source>
        <dbReference type="SAM" id="Phobius"/>
    </source>
</evidence>
<dbReference type="GO" id="GO:0005524">
    <property type="term" value="F:ATP binding"/>
    <property type="evidence" value="ECO:0007669"/>
    <property type="project" value="UniProtKB-KW"/>
</dbReference>
<feature type="transmembrane region" description="Helical" evidence="7">
    <location>
        <begin position="252"/>
        <end position="278"/>
    </location>
</feature>
<accession>A0A0P1ELE3</accession>
<keyword evidence="5 7" id="KW-1133">Transmembrane helix</keyword>
<feature type="domain" description="ABC transmembrane type-1" evidence="9">
    <location>
        <begin position="40"/>
        <end position="312"/>
    </location>
</feature>
<dbReference type="InterPro" id="IPR036640">
    <property type="entry name" value="ABC1_TM_sf"/>
</dbReference>
<dbReference type="STRING" id="321267.SHM7688_00697"/>
<evidence type="ECO:0000256" key="4">
    <source>
        <dbReference type="ARBA" id="ARBA00022840"/>
    </source>
</evidence>
<dbReference type="GO" id="GO:0140359">
    <property type="term" value="F:ABC-type transporter activity"/>
    <property type="evidence" value="ECO:0007669"/>
    <property type="project" value="InterPro"/>
</dbReference>
<dbReference type="EMBL" id="CYPW01000006">
    <property type="protein sequence ID" value="CUH51263.1"/>
    <property type="molecule type" value="Genomic_DNA"/>
</dbReference>
<evidence type="ECO:0000256" key="1">
    <source>
        <dbReference type="ARBA" id="ARBA00004651"/>
    </source>
</evidence>
<evidence type="ECO:0000259" key="9">
    <source>
        <dbReference type="PROSITE" id="PS50929"/>
    </source>
</evidence>
<dbReference type="InterPro" id="IPR027417">
    <property type="entry name" value="P-loop_NTPase"/>
</dbReference>
<proteinExistence type="predicted"/>
<dbReference type="PROSITE" id="PS50929">
    <property type="entry name" value="ABC_TM1F"/>
    <property type="match status" value="1"/>
</dbReference>
<dbReference type="NCBIfam" id="TIGR01194">
    <property type="entry name" value="cyc_pep_trnsptr"/>
    <property type="match status" value="1"/>
</dbReference>
<dbReference type="GO" id="GO:1904680">
    <property type="term" value="F:peptide transmembrane transporter activity"/>
    <property type="evidence" value="ECO:0007669"/>
    <property type="project" value="InterPro"/>
</dbReference>
<evidence type="ECO:0000256" key="2">
    <source>
        <dbReference type="ARBA" id="ARBA00022692"/>
    </source>
</evidence>
<dbReference type="PANTHER" id="PTHR24220">
    <property type="entry name" value="IMPORT ATP-BINDING PROTEIN"/>
    <property type="match status" value="1"/>
</dbReference>
<evidence type="ECO:0000256" key="6">
    <source>
        <dbReference type="ARBA" id="ARBA00023136"/>
    </source>
</evidence>
<keyword evidence="6 7" id="KW-0472">Membrane</keyword>
<dbReference type="InterPro" id="IPR003593">
    <property type="entry name" value="AAA+_ATPase"/>
</dbReference>
<evidence type="ECO:0000259" key="8">
    <source>
        <dbReference type="PROSITE" id="PS50893"/>
    </source>
</evidence>
<keyword evidence="4 10" id="KW-0067">ATP-binding</keyword>
<feature type="transmembrane region" description="Helical" evidence="7">
    <location>
        <begin position="169"/>
        <end position="189"/>
    </location>
</feature>
<feature type="transmembrane region" description="Helical" evidence="7">
    <location>
        <begin position="284"/>
        <end position="307"/>
    </location>
</feature>
<dbReference type="Proteomes" id="UP000054823">
    <property type="component" value="Unassembled WGS sequence"/>
</dbReference>
<protein>
    <submittedName>
        <fullName evidence="10">ABC transporter ATP-binding protein YojI</fullName>
    </submittedName>
</protein>
<dbReference type="GO" id="GO:0015833">
    <property type="term" value="P:peptide transport"/>
    <property type="evidence" value="ECO:0007669"/>
    <property type="project" value="InterPro"/>
</dbReference>
<dbReference type="SMART" id="SM00382">
    <property type="entry name" value="AAA"/>
    <property type="match status" value="1"/>
</dbReference>
<feature type="transmembrane region" description="Helical" evidence="7">
    <location>
        <begin position="143"/>
        <end position="163"/>
    </location>
</feature>
<dbReference type="InterPro" id="IPR005898">
    <property type="entry name" value="Cyc_pep_transpt_SyrD/YojI"/>
</dbReference>
<feature type="transmembrane region" description="Helical" evidence="7">
    <location>
        <begin position="40"/>
        <end position="58"/>
    </location>
</feature>
<keyword evidence="3" id="KW-0547">Nucleotide-binding</keyword>
<dbReference type="Pfam" id="PF00005">
    <property type="entry name" value="ABC_tran"/>
    <property type="match status" value="1"/>
</dbReference>
<evidence type="ECO:0000313" key="10">
    <source>
        <dbReference type="EMBL" id="CUH51263.1"/>
    </source>
</evidence>
<feature type="transmembrane region" description="Helical" evidence="7">
    <location>
        <begin position="70"/>
        <end position="89"/>
    </location>
</feature>
<dbReference type="InterPro" id="IPR011527">
    <property type="entry name" value="ABC1_TM_dom"/>
</dbReference>
<sequence length="565" mass="61320">MSVNFEMTTSPEVAPKNTLRLRLEVVRFLLGAGGGVKDRIVFYTLLSGLSRAGMIFAINETARRHGEGFGWPVVMLLFCVVSMVGFGYLQKVRAFTLITRIEAQMRNRLSTLLLRANIDFLISGRHGKVYGAMTAEVTQLAQAVVFLVEGIGACVVLLFAIPYLFYVSWIAGLAALGALIIGGISFAFLDGPARRWAYRAADSFALYCDRVTDMLGGWKELRLRASRRAALEAETQGVIETQVFRRMRSERLFAGSTAGAQSAVALLLCFVVIALPYLQSGGAVAMFQVLTIVFLVNGPTEMVFAALPMLSKAESSYVKIKQVEADLMAAQSLALAAPQQTVAAFSEIALRQVTADVGEAREGVVPFHLGPVDLTFHPGETVFICGGNGSGKTTLLSLITGMRHPAKGEITLDGVALTDATTAGYRELFSAVFAQFHLFDHAYGLPESELEALQARIAQLGLAKRVQLLGDKFSNTSLSAGQSRRLALAVALAEQRPIIVLDEFAADQDPANRAFFYDVLMPELSASGRLVLAVTHDDHQFGKCDRLIKMDAGRIVSDEYLTKEI</sequence>
<dbReference type="Gene3D" id="1.20.1560.10">
    <property type="entry name" value="ABC transporter type 1, transmembrane domain"/>
    <property type="match status" value="1"/>
</dbReference>
<dbReference type="PROSITE" id="PS50893">
    <property type="entry name" value="ABC_TRANSPORTER_2"/>
    <property type="match status" value="1"/>
</dbReference>
<evidence type="ECO:0000313" key="11">
    <source>
        <dbReference type="Proteomes" id="UP000054823"/>
    </source>
</evidence>
<dbReference type="OrthoDB" id="9760776at2"/>
<keyword evidence="2 7" id="KW-0812">Transmembrane</keyword>
<organism evidence="10 11">
    <name type="scientific">Shimia marina</name>
    <dbReference type="NCBI Taxonomy" id="321267"/>
    <lineage>
        <taxon>Bacteria</taxon>
        <taxon>Pseudomonadati</taxon>
        <taxon>Pseudomonadota</taxon>
        <taxon>Alphaproteobacteria</taxon>
        <taxon>Rhodobacterales</taxon>
        <taxon>Roseobacteraceae</taxon>
    </lineage>
</organism>
<comment type="subcellular location">
    <subcellularLocation>
        <location evidence="1">Cell membrane</location>
        <topology evidence="1">Multi-pass membrane protein</topology>
    </subcellularLocation>
</comment>
<dbReference type="PROSITE" id="PS00211">
    <property type="entry name" value="ABC_TRANSPORTER_1"/>
    <property type="match status" value="1"/>
</dbReference>
<feature type="domain" description="ABC transporter" evidence="8">
    <location>
        <begin position="348"/>
        <end position="565"/>
    </location>
</feature>
<evidence type="ECO:0000256" key="5">
    <source>
        <dbReference type="ARBA" id="ARBA00022989"/>
    </source>
</evidence>
<dbReference type="AlphaFoldDB" id="A0A0P1ELE3"/>
<dbReference type="SUPFAM" id="SSF52540">
    <property type="entry name" value="P-loop containing nucleoside triphosphate hydrolases"/>
    <property type="match status" value="1"/>
</dbReference>
<keyword evidence="11" id="KW-1185">Reference proteome</keyword>
<dbReference type="GO" id="GO:0016887">
    <property type="term" value="F:ATP hydrolysis activity"/>
    <property type="evidence" value="ECO:0007669"/>
    <property type="project" value="InterPro"/>
</dbReference>
<dbReference type="Gene3D" id="3.40.50.300">
    <property type="entry name" value="P-loop containing nucleotide triphosphate hydrolases"/>
    <property type="match status" value="1"/>
</dbReference>
<dbReference type="InterPro" id="IPR015854">
    <property type="entry name" value="ABC_transpr_LolD-like"/>
</dbReference>
<dbReference type="InterPro" id="IPR003439">
    <property type="entry name" value="ABC_transporter-like_ATP-bd"/>
</dbReference>
<dbReference type="SUPFAM" id="SSF90123">
    <property type="entry name" value="ABC transporter transmembrane region"/>
    <property type="match status" value="1"/>
</dbReference>
<dbReference type="InterPro" id="IPR017871">
    <property type="entry name" value="ABC_transporter-like_CS"/>
</dbReference>